<evidence type="ECO:0000313" key="2">
    <source>
        <dbReference type="Proteomes" id="UP000590964"/>
    </source>
</evidence>
<gene>
    <name evidence="1" type="ORF">HA222_03995</name>
</gene>
<reference evidence="2" key="1">
    <citation type="journal article" date="2020" name="bioRxiv">
        <title>A rank-normalized archaeal taxonomy based on genome phylogeny resolves widespread incomplete and uneven classifications.</title>
        <authorList>
            <person name="Rinke C."/>
            <person name="Chuvochina M."/>
            <person name="Mussig A.J."/>
            <person name="Chaumeil P.-A."/>
            <person name="Waite D.W."/>
            <person name="Whitman W.B."/>
            <person name="Parks D.H."/>
            <person name="Hugenholtz P."/>
        </authorList>
    </citation>
    <scope>NUCLEOTIDE SEQUENCE [LARGE SCALE GENOMIC DNA]</scope>
</reference>
<dbReference type="EMBL" id="DUFW01000070">
    <property type="protein sequence ID" value="HIH21789.1"/>
    <property type="molecule type" value="Genomic_DNA"/>
</dbReference>
<comment type="caution">
    <text evidence="1">The sequence shown here is derived from an EMBL/GenBank/DDBJ whole genome shotgun (WGS) entry which is preliminary data.</text>
</comment>
<organism evidence="1 2">
    <name type="scientific">Candidatus Iainarchaeum sp</name>
    <dbReference type="NCBI Taxonomy" id="3101447"/>
    <lineage>
        <taxon>Archaea</taxon>
        <taxon>Candidatus Iainarchaeota</taxon>
        <taxon>Candidatus Iainarchaeia</taxon>
        <taxon>Candidatus Iainarchaeales</taxon>
        <taxon>Candidatus Iainarchaeaceae</taxon>
        <taxon>Candidatus Iainarchaeum</taxon>
    </lineage>
</organism>
<protein>
    <submittedName>
        <fullName evidence="1">Uncharacterized protein</fullName>
    </submittedName>
</protein>
<accession>A0A7J4JYP8</accession>
<proteinExistence type="predicted"/>
<name>A0A7J4JYP8_9ARCH</name>
<sequence length="67" mass="7487">MALAIDCSDSSLPQKSFRLLFGNGKFDRIIDYLFNGFTTAGIANNSLFLEVKKTGVLCRIFGFWLGF</sequence>
<dbReference type="AlphaFoldDB" id="A0A7J4JYP8"/>
<evidence type="ECO:0000313" key="1">
    <source>
        <dbReference type="EMBL" id="HIH21789.1"/>
    </source>
</evidence>
<dbReference type="Proteomes" id="UP000590964">
    <property type="component" value="Unassembled WGS sequence"/>
</dbReference>